<evidence type="ECO:0000259" key="1">
    <source>
        <dbReference type="Pfam" id="PF13470"/>
    </source>
</evidence>
<proteinExistence type="predicted"/>
<protein>
    <recommendedName>
        <fullName evidence="1">PIN domain-containing protein</fullName>
    </recommendedName>
</protein>
<name>A0A1F5ZZK0_9BACT</name>
<dbReference type="InterPro" id="IPR002716">
    <property type="entry name" value="PIN_dom"/>
</dbReference>
<reference evidence="2 3" key="1">
    <citation type="journal article" date="2016" name="Nat. Commun.">
        <title>Thousands of microbial genomes shed light on interconnected biogeochemical processes in an aquifer system.</title>
        <authorList>
            <person name="Anantharaman K."/>
            <person name="Brown C.T."/>
            <person name="Hug L.A."/>
            <person name="Sharon I."/>
            <person name="Castelle C.J."/>
            <person name="Probst A.J."/>
            <person name="Thomas B.C."/>
            <person name="Singh A."/>
            <person name="Wilkins M.J."/>
            <person name="Karaoz U."/>
            <person name="Brodie E.L."/>
            <person name="Williams K.H."/>
            <person name="Hubbard S.S."/>
            <person name="Banfield J.F."/>
        </authorList>
    </citation>
    <scope>NUCLEOTIDE SEQUENCE [LARGE SCALE GENOMIC DNA]</scope>
</reference>
<gene>
    <name evidence="2" type="ORF">A2721_02110</name>
</gene>
<sequence length="142" mass="15835">MKKNTPKVFLDSNIWFSLIYGSENCSKIITAHIEKRIAGIISSQVLEESIRNIVKKIPTKLATFESLISANPPKVVSSSQTIGPRIQSLVSPEDQPIFSSALDAEVDYFITGNIKDFKRDKLEKLTKIKVLTPAEAVKVFKL</sequence>
<dbReference type="STRING" id="1798381.A2721_02110"/>
<dbReference type="InterPro" id="IPR029060">
    <property type="entry name" value="PIN-like_dom_sf"/>
</dbReference>
<dbReference type="InterPro" id="IPR002850">
    <property type="entry name" value="PIN_toxin-like"/>
</dbReference>
<dbReference type="Pfam" id="PF13470">
    <property type="entry name" value="PIN_3"/>
    <property type="match status" value="1"/>
</dbReference>
<evidence type="ECO:0000313" key="2">
    <source>
        <dbReference type="EMBL" id="OGG17793.1"/>
    </source>
</evidence>
<dbReference type="PANTHER" id="PTHR34610:SF4">
    <property type="entry name" value="SLL8027 PROTEIN"/>
    <property type="match status" value="1"/>
</dbReference>
<evidence type="ECO:0000313" key="3">
    <source>
        <dbReference type="Proteomes" id="UP000177871"/>
    </source>
</evidence>
<comment type="caution">
    <text evidence="2">The sequence shown here is derived from an EMBL/GenBank/DDBJ whole genome shotgun (WGS) entry which is preliminary data.</text>
</comment>
<dbReference type="Proteomes" id="UP000177871">
    <property type="component" value="Unassembled WGS sequence"/>
</dbReference>
<organism evidence="2 3">
    <name type="scientific">Candidatus Gottesmanbacteria bacterium RIFCSPHIGHO2_01_FULL_47_48</name>
    <dbReference type="NCBI Taxonomy" id="1798381"/>
    <lineage>
        <taxon>Bacteria</taxon>
        <taxon>Candidatus Gottesmaniibacteriota</taxon>
    </lineage>
</organism>
<accession>A0A1F5ZZK0</accession>
<dbReference type="AlphaFoldDB" id="A0A1F5ZZK0"/>
<feature type="domain" description="PIN" evidence="1">
    <location>
        <begin position="7"/>
        <end position="115"/>
    </location>
</feature>
<dbReference type="PANTHER" id="PTHR34610">
    <property type="entry name" value="SSL7007 PROTEIN"/>
    <property type="match status" value="1"/>
</dbReference>
<dbReference type="SUPFAM" id="SSF88723">
    <property type="entry name" value="PIN domain-like"/>
    <property type="match status" value="1"/>
</dbReference>
<dbReference type="EMBL" id="MFJK01000016">
    <property type="protein sequence ID" value="OGG17793.1"/>
    <property type="molecule type" value="Genomic_DNA"/>
</dbReference>